<feature type="signal peptide" evidence="1">
    <location>
        <begin position="1"/>
        <end position="16"/>
    </location>
</feature>
<dbReference type="AlphaFoldDB" id="A0A9P3HJ36"/>
<evidence type="ECO:0000313" key="3">
    <source>
        <dbReference type="Proteomes" id="UP000827284"/>
    </source>
</evidence>
<evidence type="ECO:0000313" key="2">
    <source>
        <dbReference type="EMBL" id="GJJ77510.1"/>
    </source>
</evidence>
<protein>
    <submittedName>
        <fullName evidence="2">Uncharacterized protein</fullName>
    </submittedName>
</protein>
<gene>
    <name evidence="2" type="ORF">EMPS_09869</name>
</gene>
<sequence length="79" mass="9044">MLKFGISLSWIKSVQQCLLAWMELVQLALNSGSGLCQWLPSDKDCFYSLTQGSSEIFVQECMRKLVEQQEPVFDPLIRT</sequence>
<keyword evidence="3" id="KW-1185">Reference proteome</keyword>
<feature type="chain" id="PRO_5040423059" evidence="1">
    <location>
        <begin position="17"/>
        <end position="79"/>
    </location>
</feature>
<accession>A0A9P3HJ36</accession>
<keyword evidence="1" id="KW-0732">Signal</keyword>
<dbReference type="Proteomes" id="UP000827284">
    <property type="component" value="Unassembled WGS sequence"/>
</dbReference>
<comment type="caution">
    <text evidence="2">The sequence shown here is derived from an EMBL/GenBank/DDBJ whole genome shotgun (WGS) entry which is preliminary data.</text>
</comment>
<proteinExistence type="predicted"/>
<reference evidence="2" key="2">
    <citation type="journal article" date="2022" name="Microbiol. Resour. Announc.">
        <title>Whole-Genome Sequence of Entomortierella parvispora E1425, a Mucoromycotan Fungus Associated with Burkholderiaceae-Related Endosymbiotic Bacteria.</title>
        <authorList>
            <person name="Herlambang A."/>
            <person name="Guo Y."/>
            <person name="Takashima Y."/>
            <person name="Narisawa K."/>
            <person name="Ohta H."/>
            <person name="Nishizawa T."/>
        </authorList>
    </citation>
    <scope>NUCLEOTIDE SEQUENCE</scope>
    <source>
        <strain evidence="2">E1425</strain>
    </source>
</reference>
<organism evidence="2 3">
    <name type="scientific">Entomortierella parvispora</name>
    <dbReference type="NCBI Taxonomy" id="205924"/>
    <lineage>
        <taxon>Eukaryota</taxon>
        <taxon>Fungi</taxon>
        <taxon>Fungi incertae sedis</taxon>
        <taxon>Mucoromycota</taxon>
        <taxon>Mortierellomycotina</taxon>
        <taxon>Mortierellomycetes</taxon>
        <taxon>Mortierellales</taxon>
        <taxon>Mortierellaceae</taxon>
        <taxon>Entomortierella</taxon>
    </lineage>
</organism>
<evidence type="ECO:0000256" key="1">
    <source>
        <dbReference type="SAM" id="SignalP"/>
    </source>
</evidence>
<name>A0A9P3HJ36_9FUNG</name>
<dbReference type="EMBL" id="BQFW01000013">
    <property type="protein sequence ID" value="GJJ77510.1"/>
    <property type="molecule type" value="Genomic_DNA"/>
</dbReference>
<reference evidence="2" key="1">
    <citation type="submission" date="2021-11" db="EMBL/GenBank/DDBJ databases">
        <authorList>
            <person name="Herlambang A."/>
            <person name="Guo Y."/>
            <person name="Takashima Y."/>
            <person name="Nishizawa T."/>
        </authorList>
    </citation>
    <scope>NUCLEOTIDE SEQUENCE</scope>
    <source>
        <strain evidence="2">E1425</strain>
    </source>
</reference>